<dbReference type="InterPro" id="IPR010221">
    <property type="entry name" value="VCBS_dom"/>
</dbReference>
<dbReference type="NCBIfam" id="TIGR01965">
    <property type="entry name" value="VCBS_repeat"/>
    <property type="match status" value="3"/>
</dbReference>
<feature type="region of interest" description="Disordered" evidence="1">
    <location>
        <begin position="660"/>
        <end position="684"/>
    </location>
</feature>
<evidence type="ECO:0000313" key="4">
    <source>
        <dbReference type="Proteomes" id="UP000182888"/>
    </source>
</evidence>
<feature type="region of interest" description="Disordered" evidence="1">
    <location>
        <begin position="33"/>
        <end position="89"/>
    </location>
</feature>
<dbReference type="InterPro" id="IPR001343">
    <property type="entry name" value="Hemolysn_Ca-bd"/>
</dbReference>
<dbReference type="PRINTS" id="PR00313">
    <property type="entry name" value="CABNDNGRPT"/>
</dbReference>
<feature type="compositionally biased region" description="Low complexity" evidence="1">
    <location>
        <begin position="665"/>
        <end position="684"/>
    </location>
</feature>
<dbReference type="Proteomes" id="UP000182888">
    <property type="component" value="Unassembled WGS sequence"/>
</dbReference>
<feature type="compositionally biased region" description="Low complexity" evidence="1">
    <location>
        <begin position="51"/>
        <end position="89"/>
    </location>
</feature>
<dbReference type="EMBL" id="CCND01000023">
    <property type="protein sequence ID" value="CDX60160.1"/>
    <property type="molecule type" value="Genomic_DNA"/>
</dbReference>
<dbReference type="Pfam" id="PF19116">
    <property type="entry name" value="DUF5801"/>
    <property type="match status" value="1"/>
</dbReference>
<dbReference type="NCBIfam" id="TIGR03661">
    <property type="entry name" value="T1SS_VCA0849"/>
    <property type="match status" value="1"/>
</dbReference>
<sequence length="1561" mass="155823">MTTNIEFDAVSNSWDEHTGTAENHISTGVEVAQATTGQAASEPVPVDVGSGAPAQGAANAPAANQPAADANAPANAAASNAAQGNAPAANTPAANAAAANVPHEYHAEAGNVVKLPANVSIDNIKVDGHNLVLQQPDGSEIVIKDGALNVPTFILGDVEVPRVALIAALEASHVDVAFGADGSISAGGNGSPSSAGGNFEQPAGGIGDGFGLTALLPPTDLAFGQPEHRELFPGLAPNHTPTILDLTPSVEGGDTTVDEKGLPASSGSEGSGEAQNPAPSTDQSEINTGTFTINSPDGIGSVTINGQVITGAELANSASTPINITTPFGNTLTINGYDAATGQVSYTYTLEHAEQHPLGSDPIYDNITVTVTDGNGDVSLPGTLSVQIVDDVPTANADANSVAAGSHAEISGNVITGAGETDPSTSADVKGADGASVTSAYGTGAAQDVTSAVTGTTIAGQYGTLTLYSDGHYTYDRAANTPGGVSDVFHYTLTDGDGDQSSTTLTINIGNEPPRLGDIPAAGADGAIVYEAGLATGTLHDGSNAVSGTIGFTSQDGVNSVTLGGNALSSDSGNPTTFTDPTTGGTVSAWYEYNSATGAGTVHYSYELTTDYHSATGGDGANTEATPSFEVVVTDQDGQPASGNLVINVIDDVPTAKADTDAAQSGETVTGNVETGTSTHGTGAADTAGADGIASIAWTGSVTNAGVTTVTGTYGVLTVQADGSYSYKAFANTSGTDVFTYTIKDGDGDTSPSTLTINVTNGQPQPVAATGQVDESGLATIGSHAGDPAHPITATGTLTLGDPNNPVVTGASGSGGSGTADGSTHIQGTYGYLTIDSSGHYTYTLTTPEANVPAGSNGTNIQSGTDAFTYTVQDAFGNTNTSTITISIKDDVPSIVLSGVAAPTLNVDESYLTAATNGINGSGTGPVGSTTDTQSFVGAFTVVQGADGATTSYAVSVSAQGVTSNLIDSATGQAVVLSQSGNTVSGYVSGHSGDPAFLVFTLSVNTSTGQVTLTQDRAVHQNTIDNSTDSSEGVSLTSGLVTLTATVTDGDGDKASQSLDLGSKATFHDDGPVFNSVMDAIVANQAGTSFTGTYNAAFGADGLDHLSLALQASGTYSGSAVTFVQSTTGGVTTVQVQDATTHAVQFTFYYTETPQADGGVLMHAYSNSGDPAGSAFFTLDLNANGTYDYTLNSPSVITTTTVTGDSAFTSSGGGQPSLTSPDGQLVITGDLNGAAQQVKASNNGIAVGSTGLSMDTGETLHLGFAHEQTKVSFVLTQWQGGGTANVTFHVLDDNGATSVKDFTIASVAKGSGTTSINVVETSDSALLTTNNGVAFNAATNTYTLYVNHDFDNVGVSYNSGGSTFTVNNITYGEVTTIHDLTMNFGLSATDHDGDISTLSDPLTIATTSGQTLDAHSGAFAPVDGNDGVAIVGGTGNDTLIGGDGNDILYGGGGTNTMTGGAGADTFKIDHLDIKDLITDYSGVGGDGDKIDLTALFHTGGANVTEFVKYDASTGALSVDTDGAAGPATFVQVAELTPHPAAGTINILYDDGISAQPQPTHV</sequence>
<proteinExistence type="predicted"/>
<accession>A0A0K2W2M6</accession>
<protein>
    <submittedName>
        <fullName evidence="3">Putative Hemolysin-type calcium-binding region</fullName>
    </submittedName>
</protein>
<dbReference type="Pfam" id="PF17963">
    <property type="entry name" value="Big_9"/>
    <property type="match status" value="2"/>
</dbReference>
<evidence type="ECO:0000259" key="2">
    <source>
        <dbReference type="Pfam" id="PF19116"/>
    </source>
</evidence>
<reference evidence="4" key="1">
    <citation type="submission" date="2014-08" db="EMBL/GenBank/DDBJ databases">
        <authorList>
            <person name="Edwards T."/>
        </authorList>
    </citation>
    <scope>NUCLEOTIDE SEQUENCE [LARGE SCALE GENOMIC DNA]</scope>
</reference>
<feature type="region of interest" description="Disordered" evidence="1">
    <location>
        <begin position="245"/>
        <end position="295"/>
    </location>
</feature>
<dbReference type="InterPro" id="IPR011049">
    <property type="entry name" value="Serralysin-like_metalloprot_C"/>
</dbReference>
<evidence type="ECO:0000313" key="3">
    <source>
        <dbReference type="EMBL" id="CDX60160.1"/>
    </source>
</evidence>
<feature type="compositionally biased region" description="Polar residues" evidence="1">
    <location>
        <begin position="277"/>
        <end position="295"/>
    </location>
</feature>
<dbReference type="InterPro" id="IPR019960">
    <property type="entry name" value="T1SS_VCA0849"/>
</dbReference>
<dbReference type="InterPro" id="IPR043824">
    <property type="entry name" value="DUF5801"/>
</dbReference>
<name>A0A0K2W2M6_MESPL</name>
<dbReference type="GO" id="GO:0005509">
    <property type="term" value="F:calcium ion binding"/>
    <property type="evidence" value="ECO:0007669"/>
    <property type="project" value="InterPro"/>
</dbReference>
<organism evidence="3 4">
    <name type="scientific">Mesorhizobium plurifarium</name>
    <dbReference type="NCBI Taxonomy" id="69974"/>
    <lineage>
        <taxon>Bacteria</taxon>
        <taxon>Pseudomonadati</taxon>
        <taxon>Pseudomonadota</taxon>
        <taxon>Alphaproteobacteria</taxon>
        <taxon>Hyphomicrobiales</taxon>
        <taxon>Phyllobacteriaceae</taxon>
        <taxon>Mesorhizobium</taxon>
    </lineage>
</organism>
<evidence type="ECO:0000256" key="1">
    <source>
        <dbReference type="SAM" id="MobiDB-lite"/>
    </source>
</evidence>
<dbReference type="SUPFAM" id="SSF51120">
    <property type="entry name" value="beta-Roll"/>
    <property type="match status" value="1"/>
</dbReference>
<dbReference type="Pfam" id="PF00353">
    <property type="entry name" value="HemolysinCabind"/>
    <property type="match status" value="1"/>
</dbReference>
<gene>
    <name evidence="3" type="ORF">MPL1032_30077</name>
</gene>
<feature type="domain" description="DUF5801" evidence="2">
    <location>
        <begin position="905"/>
        <end position="1062"/>
    </location>
</feature>